<dbReference type="KEGG" id="nsr:NS506_04562"/>
<proteinExistence type="predicted"/>
<evidence type="ECO:0000313" key="5">
    <source>
        <dbReference type="Proteomes" id="UP000180166"/>
    </source>
</evidence>
<reference evidence="4" key="1">
    <citation type="submission" date="2015-07" db="EMBL/GenBank/DDBJ databases">
        <title>Nocardia seriolae U-1 whole genome shotgun sequence.</title>
        <authorList>
            <person name="Imajoh M."/>
            <person name="Fukumoto Y."/>
            <person name="Sukeda M."/>
            <person name="Yamane J."/>
            <person name="Yamasaki K."/>
            <person name="Shimizu M."/>
            <person name="Ohnishi K."/>
            <person name="Oshima S."/>
        </authorList>
    </citation>
    <scope>NUCLEOTIDE SEQUENCE [LARGE SCALE GENOMIC DNA]</scope>
    <source>
        <strain evidence="4">U-1</strain>
    </source>
</reference>
<evidence type="ECO:0000313" key="3">
    <source>
        <dbReference type="EMBL" id="GAP32114.1"/>
    </source>
</evidence>
<evidence type="ECO:0000313" key="2">
    <source>
        <dbReference type="EMBL" id="APA98610.1"/>
    </source>
</evidence>
<sequence length="131" mass="14478">MPEIPWTKGVYQPEDGDELHVLTSELPLKRYGDIPRFLRWTLRIRTQLRDAPGCAGYSLDALLTAKTFRTLSAWSDKAAMEAFVRSGAHAEMLADMAGRVGNPRFVESTAPGKGLPLLWAEARARLAAPPD</sequence>
<gene>
    <name evidence="2" type="ORF">NS506_04562</name>
    <name evidence="3" type="ORF">NSK11_contig00142-0007</name>
</gene>
<accession>A0A0B8NN60</accession>
<reference evidence="2 5" key="3">
    <citation type="submission" date="2016-10" db="EMBL/GenBank/DDBJ databases">
        <title>Genome sequence of Nocardia seriolae strain EM150506, isolated from Anguila japonica.</title>
        <authorList>
            <person name="Han H.-J."/>
        </authorList>
    </citation>
    <scope>NUCLEOTIDE SEQUENCE [LARGE SCALE GENOMIC DNA]</scope>
    <source>
        <strain evidence="2 5">EM150506</strain>
    </source>
</reference>
<dbReference type="InterPro" id="IPR007138">
    <property type="entry name" value="ABM_dom"/>
</dbReference>
<dbReference type="InterPro" id="IPR011008">
    <property type="entry name" value="Dimeric_a/b-barrel"/>
</dbReference>
<dbReference type="EMBL" id="BBYQ01000142">
    <property type="protein sequence ID" value="GAP32114.1"/>
    <property type="molecule type" value="Genomic_DNA"/>
</dbReference>
<reference evidence="3 4" key="2">
    <citation type="journal article" date="2016" name="Genome Announc.">
        <title>Draft Genome Sequence of Erythromycin- and Oxytetracycline-Sensitive Nocardia seriolae Strain U-1 (NBRC 110359).</title>
        <authorList>
            <person name="Imajoh M."/>
            <person name="Sukeda M."/>
            <person name="Shimizu M."/>
            <person name="Yamane J."/>
            <person name="Ohnishi K."/>
            <person name="Oshima S."/>
        </authorList>
    </citation>
    <scope>NUCLEOTIDE SEQUENCE [LARGE SCALE GENOMIC DNA]</scope>
    <source>
        <strain evidence="3 4">U-1</strain>
    </source>
</reference>
<dbReference type="Pfam" id="PF03992">
    <property type="entry name" value="ABM"/>
    <property type="match status" value="1"/>
</dbReference>
<dbReference type="Proteomes" id="UP000180166">
    <property type="component" value="Chromosome"/>
</dbReference>
<dbReference type="SUPFAM" id="SSF54909">
    <property type="entry name" value="Dimeric alpha+beta barrel"/>
    <property type="match status" value="1"/>
</dbReference>
<dbReference type="RefSeq" id="WP_052086929.1">
    <property type="nucleotide sequence ID" value="NZ_AP017900.1"/>
</dbReference>
<dbReference type="AlphaFoldDB" id="A0A0B8NN60"/>
<protein>
    <recommendedName>
        <fullName evidence="1">ABM domain-containing protein</fullName>
    </recommendedName>
</protein>
<dbReference type="Proteomes" id="UP000037179">
    <property type="component" value="Unassembled WGS sequence"/>
</dbReference>
<evidence type="ECO:0000259" key="1">
    <source>
        <dbReference type="Pfam" id="PF03992"/>
    </source>
</evidence>
<evidence type="ECO:0000313" key="4">
    <source>
        <dbReference type="Proteomes" id="UP000037179"/>
    </source>
</evidence>
<dbReference type="OrthoDB" id="3214999at2"/>
<dbReference type="EMBL" id="CP017839">
    <property type="protein sequence ID" value="APA98610.1"/>
    <property type="molecule type" value="Genomic_DNA"/>
</dbReference>
<keyword evidence="4" id="KW-1185">Reference proteome</keyword>
<dbReference type="GeneID" id="93374887"/>
<name>A0A0B8NN60_9NOCA</name>
<feature type="domain" description="ABM" evidence="1">
    <location>
        <begin position="44"/>
        <end position="92"/>
    </location>
</feature>
<organism evidence="3 4">
    <name type="scientific">Nocardia seriolae</name>
    <dbReference type="NCBI Taxonomy" id="37332"/>
    <lineage>
        <taxon>Bacteria</taxon>
        <taxon>Bacillati</taxon>
        <taxon>Actinomycetota</taxon>
        <taxon>Actinomycetes</taxon>
        <taxon>Mycobacteriales</taxon>
        <taxon>Nocardiaceae</taxon>
        <taxon>Nocardia</taxon>
    </lineage>
</organism>